<feature type="transmembrane region" description="Helical" evidence="8">
    <location>
        <begin position="278"/>
        <end position="301"/>
    </location>
</feature>
<dbReference type="GO" id="GO:0005886">
    <property type="term" value="C:plasma membrane"/>
    <property type="evidence" value="ECO:0007669"/>
    <property type="project" value="UniProtKB-SubCell"/>
</dbReference>
<comment type="caution">
    <text evidence="9">The sequence shown here is derived from an EMBL/GenBank/DDBJ whole genome shotgun (WGS) entry which is preliminary data.</text>
</comment>
<evidence type="ECO:0000256" key="8">
    <source>
        <dbReference type="SAM" id="Phobius"/>
    </source>
</evidence>
<evidence type="ECO:0000313" key="10">
    <source>
        <dbReference type="Proteomes" id="UP000037239"/>
    </source>
</evidence>
<keyword evidence="4" id="KW-0133">Cell shape</keyword>
<dbReference type="InterPro" id="IPR004268">
    <property type="entry name" value="MurJ"/>
</dbReference>
<protein>
    <recommendedName>
        <fullName evidence="11">Flippase</fullName>
    </recommendedName>
</protein>
<gene>
    <name evidence="9" type="ORF">BAAM0483_06870</name>
</gene>
<feature type="transmembrane region" description="Helical" evidence="8">
    <location>
        <begin position="127"/>
        <end position="150"/>
    </location>
</feature>
<feature type="transmembrane region" description="Helical" evidence="8">
    <location>
        <begin position="51"/>
        <end position="69"/>
    </location>
</feature>
<accession>A0AB34T8J8</accession>
<reference evidence="9 10" key="1">
    <citation type="journal article" date="2015" name="Int J Genomics">
        <title>Comparative Genomics Revealed Genetic Diversity and Species/Strain-Level Differences in Carbohydrate Metabolism of Three Probiotic Bifidobacterial Species.</title>
        <authorList>
            <person name="Odamaki T."/>
            <person name="Horigome A."/>
            <person name="Sugahara H."/>
            <person name="Hashikura N."/>
            <person name="Minami J."/>
            <person name="Xiao J.Z."/>
            <person name="Abe F."/>
        </authorList>
    </citation>
    <scope>NUCLEOTIDE SEQUENCE [LARGE SCALE GENOMIC DNA]</scope>
    <source>
        <strain evidence="9 10">MCC 0483</strain>
    </source>
</reference>
<feature type="transmembrane region" description="Helical" evidence="8">
    <location>
        <begin position="6"/>
        <end position="30"/>
    </location>
</feature>
<feature type="transmembrane region" description="Helical" evidence="8">
    <location>
        <begin position="254"/>
        <end position="272"/>
    </location>
</feature>
<feature type="non-terminal residue" evidence="9">
    <location>
        <position position="1"/>
    </location>
</feature>
<dbReference type="GO" id="GO:0009252">
    <property type="term" value="P:peptidoglycan biosynthetic process"/>
    <property type="evidence" value="ECO:0007669"/>
    <property type="project" value="UniProtKB-KW"/>
</dbReference>
<evidence type="ECO:0000256" key="1">
    <source>
        <dbReference type="ARBA" id="ARBA00004651"/>
    </source>
</evidence>
<dbReference type="PANTHER" id="PTHR30250:SF11">
    <property type="entry name" value="O-ANTIGEN TRANSPORTER-RELATED"/>
    <property type="match status" value="1"/>
</dbReference>
<evidence type="ECO:0000256" key="5">
    <source>
        <dbReference type="ARBA" id="ARBA00022984"/>
    </source>
</evidence>
<keyword evidence="2" id="KW-1003">Cell membrane</keyword>
<evidence type="ECO:0000256" key="6">
    <source>
        <dbReference type="ARBA" id="ARBA00022989"/>
    </source>
</evidence>
<keyword evidence="3 8" id="KW-0812">Transmembrane</keyword>
<dbReference type="Pfam" id="PF03023">
    <property type="entry name" value="MurJ"/>
    <property type="match status" value="1"/>
</dbReference>
<organism evidence="9 10">
    <name type="scientific">Bifidobacterium animalis subsp. animalis MCC 0483</name>
    <dbReference type="NCBI Taxonomy" id="1365955"/>
    <lineage>
        <taxon>Bacteria</taxon>
        <taxon>Bacillati</taxon>
        <taxon>Actinomycetota</taxon>
        <taxon>Actinomycetes</taxon>
        <taxon>Bifidobacteriales</taxon>
        <taxon>Bifidobacteriaceae</taxon>
        <taxon>Bifidobacterium</taxon>
    </lineage>
</organism>
<keyword evidence="5" id="KW-0573">Peptidoglycan synthesis</keyword>
<evidence type="ECO:0008006" key="11">
    <source>
        <dbReference type="Google" id="ProtNLM"/>
    </source>
</evidence>
<feature type="transmembrane region" description="Helical" evidence="8">
    <location>
        <begin position="195"/>
        <end position="214"/>
    </location>
</feature>
<dbReference type="PANTHER" id="PTHR30250">
    <property type="entry name" value="PST FAMILY PREDICTED COLANIC ACID TRANSPORTER"/>
    <property type="match status" value="1"/>
</dbReference>
<dbReference type="InterPro" id="IPR050833">
    <property type="entry name" value="Poly_Biosynth_Transport"/>
</dbReference>
<keyword evidence="7 8" id="KW-0472">Membrane</keyword>
<dbReference type="Proteomes" id="UP000037239">
    <property type="component" value="Unassembled WGS sequence"/>
</dbReference>
<proteinExistence type="predicted"/>
<evidence type="ECO:0000256" key="4">
    <source>
        <dbReference type="ARBA" id="ARBA00022960"/>
    </source>
</evidence>
<evidence type="ECO:0000256" key="3">
    <source>
        <dbReference type="ARBA" id="ARBA00022692"/>
    </source>
</evidence>
<sequence>FSSYMPLYVYCLLQAIAFAINSLILLAMMCGQVSFAKPALREVLVHVKPNLVLFAPVISITIYTQLNTIIKGNLCNMKQVAFYDNSYKIIALSLMVVQSLGTVMLPRMSNVISNGDTGKAKKYLSSSFWVSQGISIAMMFGIISIAPVFTPVFFGPGFEECAIFMSILALMIPVCGWSNVLGLQYLIPKEKDVQYLISVVCGAAVNILLCVVLITPFGTIGAAVATTVAELAVTFAQIAYTRKALPLWSYAKEAMPFILIGVVELVIVAGVGRLLGTTLISLICEVVVGVIVFVGLAYLWLRLTHNKHFELIRR</sequence>
<evidence type="ECO:0000256" key="2">
    <source>
        <dbReference type="ARBA" id="ARBA00022475"/>
    </source>
</evidence>
<feature type="transmembrane region" description="Helical" evidence="8">
    <location>
        <begin position="220"/>
        <end position="242"/>
    </location>
</feature>
<dbReference type="AlphaFoldDB" id="A0AB34T8J8"/>
<keyword evidence="6 8" id="KW-1133">Transmembrane helix</keyword>
<evidence type="ECO:0000256" key="7">
    <source>
        <dbReference type="ARBA" id="ARBA00023136"/>
    </source>
</evidence>
<dbReference type="EMBL" id="AWFK01000011">
    <property type="protein sequence ID" value="KOA48835.1"/>
    <property type="molecule type" value="Genomic_DNA"/>
</dbReference>
<dbReference type="RefSeq" id="WP_154708451.1">
    <property type="nucleotide sequence ID" value="NZ_AWFK01000011.1"/>
</dbReference>
<name>A0AB34T8J8_9BIFI</name>
<comment type="subcellular location">
    <subcellularLocation>
        <location evidence="1">Cell membrane</location>
        <topology evidence="1">Multi-pass membrane protein</topology>
    </subcellularLocation>
</comment>
<feature type="transmembrane region" description="Helical" evidence="8">
    <location>
        <begin position="162"/>
        <end position="183"/>
    </location>
</feature>
<feature type="transmembrane region" description="Helical" evidence="8">
    <location>
        <begin position="89"/>
        <end position="106"/>
    </location>
</feature>
<dbReference type="GO" id="GO:0008360">
    <property type="term" value="P:regulation of cell shape"/>
    <property type="evidence" value="ECO:0007669"/>
    <property type="project" value="UniProtKB-KW"/>
</dbReference>
<evidence type="ECO:0000313" key="9">
    <source>
        <dbReference type="EMBL" id="KOA48835.1"/>
    </source>
</evidence>